<sequence length="147" mass="15941">MARVTVEDCIERIPNRFELVLLAAQRARDIAAGSPLTMDRDNDKNPVVALREIAERTVVEDDLTNGLITGLQKHVETDEPEEDEFDALAAQRQIPSDARDAANEAEEVFADGLTVHGDGGEAEDATPAQAVAVDEAEADERGFPEES</sequence>
<dbReference type="GO" id="GO:0006351">
    <property type="term" value="P:DNA-templated transcription"/>
    <property type="evidence" value="ECO:0007669"/>
    <property type="project" value="UniProtKB-UniRule"/>
</dbReference>
<dbReference type="RefSeq" id="WP_150063331.1">
    <property type="nucleotide sequence ID" value="NZ_JACHII010000013.1"/>
</dbReference>
<evidence type="ECO:0000256" key="4">
    <source>
        <dbReference type="ARBA" id="ARBA00022478"/>
    </source>
</evidence>
<evidence type="ECO:0000256" key="1">
    <source>
        <dbReference type="ARBA" id="ARBA00006711"/>
    </source>
</evidence>
<keyword evidence="14" id="KW-1185">Reference proteome</keyword>
<dbReference type="GO" id="GO:0003899">
    <property type="term" value="F:DNA-directed RNA polymerase activity"/>
    <property type="evidence" value="ECO:0007669"/>
    <property type="project" value="UniProtKB-UniRule"/>
</dbReference>
<dbReference type="Proteomes" id="UP000324065">
    <property type="component" value="Unassembled WGS sequence"/>
</dbReference>
<evidence type="ECO:0000256" key="11">
    <source>
        <dbReference type="HAMAP-Rule" id="MF_00366"/>
    </source>
</evidence>
<keyword evidence="6 11" id="KW-0548">Nucleotidyltransferase</keyword>
<comment type="caution">
    <text evidence="13">The sequence shown here is derived from an EMBL/GenBank/DDBJ whole genome shotgun (WGS) entry which is preliminary data.</text>
</comment>
<evidence type="ECO:0000256" key="12">
    <source>
        <dbReference type="SAM" id="MobiDB-lite"/>
    </source>
</evidence>
<dbReference type="SMART" id="SM01409">
    <property type="entry name" value="RNA_pol_Rpb6"/>
    <property type="match status" value="1"/>
</dbReference>
<name>A0A5M6I8R9_9PROT</name>
<dbReference type="HAMAP" id="MF_00366">
    <property type="entry name" value="RNApol_bact_RpoZ"/>
    <property type="match status" value="1"/>
</dbReference>
<comment type="function">
    <text evidence="11">Promotes RNA polymerase assembly. Latches the N- and C-terminal regions of the beta' subunit thereby facilitating its interaction with the beta and alpha subunits.</text>
</comment>
<feature type="region of interest" description="Disordered" evidence="12">
    <location>
        <begin position="96"/>
        <end position="147"/>
    </location>
</feature>
<reference evidence="13 14" key="1">
    <citation type="submission" date="2019-09" db="EMBL/GenBank/DDBJ databases">
        <title>Genome sequence of Roseospira marina, one of the more divergent members of the non-sulfur purple photosynthetic bacterial family, the Rhodospirillaceae.</title>
        <authorList>
            <person name="Meyer T."/>
            <person name="Kyndt J."/>
        </authorList>
    </citation>
    <scope>NUCLEOTIDE SEQUENCE [LARGE SCALE GENOMIC DNA]</scope>
    <source>
        <strain evidence="13 14">DSM 15113</strain>
    </source>
</reference>
<evidence type="ECO:0000256" key="3">
    <source>
        <dbReference type="ARBA" id="ARBA00013725"/>
    </source>
</evidence>
<evidence type="ECO:0000256" key="9">
    <source>
        <dbReference type="ARBA" id="ARBA00030998"/>
    </source>
</evidence>
<dbReference type="NCBIfam" id="TIGR00690">
    <property type="entry name" value="rpoZ"/>
    <property type="match status" value="1"/>
</dbReference>
<keyword evidence="4 11" id="KW-0240">DNA-directed RNA polymerase</keyword>
<dbReference type="PANTHER" id="PTHR34476">
    <property type="entry name" value="DNA-DIRECTED RNA POLYMERASE SUBUNIT OMEGA"/>
    <property type="match status" value="1"/>
</dbReference>
<dbReference type="AlphaFoldDB" id="A0A5M6I8R9"/>
<dbReference type="InterPro" id="IPR006110">
    <property type="entry name" value="Pol_omega/Rpo6/RPB6"/>
</dbReference>
<evidence type="ECO:0000256" key="7">
    <source>
        <dbReference type="ARBA" id="ARBA00023163"/>
    </source>
</evidence>
<protein>
    <recommendedName>
        <fullName evidence="3 11">DNA-directed RNA polymerase subunit omega</fullName>
        <shortName evidence="11">RNAP omega subunit</shortName>
        <ecNumber evidence="2 11">2.7.7.6</ecNumber>
    </recommendedName>
    <alternativeName>
        <fullName evidence="9 11">RNA polymerase omega subunit</fullName>
    </alternativeName>
    <alternativeName>
        <fullName evidence="8 11">Transcriptase subunit omega</fullName>
    </alternativeName>
</protein>
<comment type="subunit">
    <text evidence="11">The RNAP catalytic core consists of 2 alpha, 1 beta, 1 beta' and 1 omega subunit. When a sigma factor is associated with the core the holoenzyme is formed, which can initiate transcription.</text>
</comment>
<comment type="catalytic activity">
    <reaction evidence="10 11">
        <text>RNA(n) + a ribonucleoside 5'-triphosphate = RNA(n+1) + diphosphate</text>
        <dbReference type="Rhea" id="RHEA:21248"/>
        <dbReference type="Rhea" id="RHEA-COMP:14527"/>
        <dbReference type="Rhea" id="RHEA-COMP:17342"/>
        <dbReference type="ChEBI" id="CHEBI:33019"/>
        <dbReference type="ChEBI" id="CHEBI:61557"/>
        <dbReference type="ChEBI" id="CHEBI:140395"/>
        <dbReference type="EC" id="2.7.7.6"/>
    </reaction>
</comment>
<evidence type="ECO:0000313" key="13">
    <source>
        <dbReference type="EMBL" id="KAA5604593.1"/>
    </source>
</evidence>
<dbReference type="GO" id="GO:0003677">
    <property type="term" value="F:DNA binding"/>
    <property type="evidence" value="ECO:0007669"/>
    <property type="project" value="UniProtKB-UniRule"/>
</dbReference>
<dbReference type="PANTHER" id="PTHR34476:SF1">
    <property type="entry name" value="DNA-DIRECTED RNA POLYMERASE SUBUNIT OMEGA"/>
    <property type="match status" value="1"/>
</dbReference>
<dbReference type="Pfam" id="PF01192">
    <property type="entry name" value="RNA_pol_Rpb6"/>
    <property type="match status" value="1"/>
</dbReference>
<evidence type="ECO:0000256" key="6">
    <source>
        <dbReference type="ARBA" id="ARBA00022695"/>
    </source>
</evidence>
<evidence type="ECO:0000313" key="14">
    <source>
        <dbReference type="Proteomes" id="UP000324065"/>
    </source>
</evidence>
<dbReference type="SUPFAM" id="SSF63562">
    <property type="entry name" value="RPB6/omega subunit-like"/>
    <property type="match status" value="1"/>
</dbReference>
<dbReference type="GO" id="GO:0000428">
    <property type="term" value="C:DNA-directed RNA polymerase complex"/>
    <property type="evidence" value="ECO:0007669"/>
    <property type="project" value="UniProtKB-KW"/>
</dbReference>
<keyword evidence="7 11" id="KW-0804">Transcription</keyword>
<accession>A0A5M6I8R9</accession>
<dbReference type="InterPro" id="IPR036161">
    <property type="entry name" value="RPB6/omega-like_sf"/>
</dbReference>
<evidence type="ECO:0000256" key="2">
    <source>
        <dbReference type="ARBA" id="ARBA00012418"/>
    </source>
</evidence>
<gene>
    <name evidence="11" type="primary">rpoZ</name>
    <name evidence="13" type="ORF">F1188_15390</name>
</gene>
<dbReference type="OrthoDB" id="9796300at2"/>
<comment type="similarity">
    <text evidence="1 11">Belongs to the RNA polymerase subunit omega family.</text>
</comment>
<evidence type="ECO:0000256" key="10">
    <source>
        <dbReference type="ARBA" id="ARBA00048552"/>
    </source>
</evidence>
<organism evidence="13 14">
    <name type="scientific">Roseospira marina</name>
    <dbReference type="NCBI Taxonomy" id="140057"/>
    <lineage>
        <taxon>Bacteria</taxon>
        <taxon>Pseudomonadati</taxon>
        <taxon>Pseudomonadota</taxon>
        <taxon>Alphaproteobacteria</taxon>
        <taxon>Rhodospirillales</taxon>
        <taxon>Rhodospirillaceae</taxon>
        <taxon>Roseospira</taxon>
    </lineage>
</organism>
<evidence type="ECO:0000256" key="8">
    <source>
        <dbReference type="ARBA" id="ARBA00029924"/>
    </source>
</evidence>
<dbReference type="InterPro" id="IPR003716">
    <property type="entry name" value="DNA-dir_RNA_pol_omega"/>
</dbReference>
<dbReference type="Gene3D" id="3.90.940.10">
    <property type="match status" value="1"/>
</dbReference>
<evidence type="ECO:0000256" key="5">
    <source>
        <dbReference type="ARBA" id="ARBA00022679"/>
    </source>
</evidence>
<proteinExistence type="inferred from homology"/>
<keyword evidence="5 11" id="KW-0808">Transferase</keyword>
<dbReference type="EC" id="2.7.7.6" evidence="2 11"/>
<dbReference type="EMBL" id="VWPJ01000016">
    <property type="protein sequence ID" value="KAA5604593.1"/>
    <property type="molecule type" value="Genomic_DNA"/>
</dbReference>